<evidence type="ECO:0000313" key="4">
    <source>
        <dbReference type="Proteomes" id="UP000280091"/>
    </source>
</evidence>
<dbReference type="InterPro" id="IPR007863">
    <property type="entry name" value="Peptidase_M16_C"/>
</dbReference>
<sequence>MKKSILILSSLFLTVIMQGQIIPQPKPGVAPTIKIGKPITFELKNGLKVMVVENHKLPRVSFSLTLDNDPYTEGDKKGVADMTSTLIGSGTTKISKTAFNEEVDFLGANINFSSNGASASALSKYSGRVLELMADGALNPNFTQEEFDKEKTKLIEGLKSNEKSVSAVAARVVDVLTYGKNHPAGEYVSEATLKNVTLADVKANYNTYFVPSNAYLIIVGDVKFNETKKMVEKFFGSWKKATAPSITYNDPKDVQYSQINFIDMPNAVQSEVAVVNISNLKMTDPDYFAVLVANQILGGDFNSYINMNLREAHGWTYGARTSIYGDKRVSTFNASTQVRNAVTDSTVVEIFKEFKKIRTEKVTDEMLASVKAGYIGRFVMQIEKPQTVAGYALRIQTQSLPADFYENYIKNISAVTADDILRVANKYFLADNSRIVIVGKAADVAPSLEKLKFPVSYFDKYGNPTAKPEFKKSVPAGVTAKNVIDNYIKAIGGEKAALAVKTIAMTGTTTIPQAPSPLNFTSKIDAKGKLMVELAMGTMSLMKQVVNEKEAYVMQQGQRQNIEGTMLTDMRAAATPFEELSLSKKQGLTLESIESINGKDAYAVKNGKTTLYYDVVSGLKLADSKVMEQGGKSVTQTTNYGDYKEVKGVKVPFNIIQNVGFELDIKMSDVKINEGVSDADFQ</sequence>
<evidence type="ECO:0000313" key="3">
    <source>
        <dbReference type="EMBL" id="RKS95143.1"/>
    </source>
</evidence>
<dbReference type="Proteomes" id="UP000280091">
    <property type="component" value="Unassembled WGS sequence"/>
</dbReference>
<comment type="caution">
    <text evidence="3">The sequence shown here is derived from an EMBL/GenBank/DDBJ whole genome shotgun (WGS) entry which is preliminary data.</text>
</comment>
<dbReference type="SUPFAM" id="SSF63411">
    <property type="entry name" value="LuxS/MPP-like metallohydrolase"/>
    <property type="match status" value="2"/>
</dbReference>
<feature type="domain" description="Peptidase M16 C-terminal" evidence="2">
    <location>
        <begin position="195"/>
        <end position="372"/>
    </location>
</feature>
<reference evidence="3 4" key="1">
    <citation type="submission" date="2018-10" db="EMBL/GenBank/DDBJ databases">
        <title>Genomic Encyclopedia of Archaeal and Bacterial Type Strains, Phase II (KMG-II): from individual species to whole genera.</title>
        <authorList>
            <person name="Goeker M."/>
        </authorList>
    </citation>
    <scope>NUCLEOTIDE SEQUENCE [LARGE SCALE GENOMIC DNA]</scope>
    <source>
        <strain evidence="3 4">DSM 15094</strain>
    </source>
</reference>
<dbReference type="EMBL" id="RBXA01000001">
    <property type="protein sequence ID" value="RKS95143.1"/>
    <property type="molecule type" value="Genomic_DNA"/>
</dbReference>
<dbReference type="Pfam" id="PF00675">
    <property type="entry name" value="Peptidase_M16"/>
    <property type="match status" value="1"/>
</dbReference>
<dbReference type="InterPro" id="IPR011249">
    <property type="entry name" value="Metalloenz_LuxS/M16"/>
</dbReference>
<feature type="domain" description="Peptidase M16 N-terminal" evidence="1">
    <location>
        <begin position="71"/>
        <end position="173"/>
    </location>
</feature>
<accession>A0A495S5N8</accession>
<evidence type="ECO:0000259" key="1">
    <source>
        <dbReference type="Pfam" id="PF00675"/>
    </source>
</evidence>
<dbReference type="RefSeq" id="WP_244200088.1">
    <property type="nucleotide sequence ID" value="NZ_RBXA01000001.1"/>
</dbReference>
<protein>
    <submittedName>
        <fullName evidence="3">Putative Zn-dependent peptidase</fullName>
    </submittedName>
</protein>
<name>A0A495S5N8_9FLAO</name>
<dbReference type="Gene3D" id="3.30.830.10">
    <property type="entry name" value="Metalloenzyme, LuxS/M16 peptidase-like"/>
    <property type="match status" value="2"/>
</dbReference>
<dbReference type="AlphaFoldDB" id="A0A495S5N8"/>
<dbReference type="InterPro" id="IPR050361">
    <property type="entry name" value="MPP/UQCRC_Complex"/>
</dbReference>
<gene>
    <name evidence="3" type="ORF">BC952_0793</name>
</gene>
<keyword evidence="4" id="KW-1185">Reference proteome</keyword>
<organism evidence="3 4">
    <name type="scientific">Flavobacterium limicola</name>
    <dbReference type="NCBI Taxonomy" id="180441"/>
    <lineage>
        <taxon>Bacteria</taxon>
        <taxon>Pseudomonadati</taxon>
        <taxon>Bacteroidota</taxon>
        <taxon>Flavobacteriia</taxon>
        <taxon>Flavobacteriales</taxon>
        <taxon>Flavobacteriaceae</taxon>
        <taxon>Flavobacterium</taxon>
    </lineage>
</organism>
<dbReference type="Pfam" id="PF05193">
    <property type="entry name" value="Peptidase_M16_C"/>
    <property type="match status" value="1"/>
</dbReference>
<proteinExistence type="predicted"/>
<evidence type="ECO:0000259" key="2">
    <source>
        <dbReference type="Pfam" id="PF05193"/>
    </source>
</evidence>
<dbReference type="PANTHER" id="PTHR11851">
    <property type="entry name" value="METALLOPROTEASE"/>
    <property type="match status" value="1"/>
</dbReference>
<dbReference type="InterPro" id="IPR011765">
    <property type="entry name" value="Pept_M16_N"/>
</dbReference>
<dbReference type="GO" id="GO:0046872">
    <property type="term" value="F:metal ion binding"/>
    <property type="evidence" value="ECO:0007669"/>
    <property type="project" value="InterPro"/>
</dbReference>